<protein>
    <submittedName>
        <fullName evidence="5">Hemerythrin</fullName>
    </submittedName>
</protein>
<dbReference type="SUPFAM" id="SSF47188">
    <property type="entry name" value="Hemerythrin-like"/>
    <property type="match status" value="1"/>
</dbReference>
<dbReference type="InterPro" id="IPR012827">
    <property type="entry name" value="Hemerythrin_metal-bd"/>
</dbReference>
<name>A0A1S6QCE8_9ANNE</name>
<comment type="similarity">
    <text evidence="1">Belongs to the hemerythrin family.</text>
</comment>
<dbReference type="InterPro" id="IPR002063">
    <property type="entry name" value="Haemerythrin"/>
</dbReference>
<dbReference type="InterPro" id="IPR012312">
    <property type="entry name" value="Hemerythrin-like"/>
</dbReference>
<proteinExistence type="evidence at transcript level"/>
<dbReference type="PANTHER" id="PTHR37164:SF1">
    <property type="entry name" value="BACTERIOHEMERYTHRIN"/>
    <property type="match status" value="1"/>
</dbReference>
<evidence type="ECO:0000313" key="5">
    <source>
        <dbReference type="EMBL" id="AQV13589.1"/>
    </source>
</evidence>
<dbReference type="GO" id="GO:0005506">
    <property type="term" value="F:iron ion binding"/>
    <property type="evidence" value="ECO:0007669"/>
    <property type="project" value="InterPro"/>
</dbReference>
<dbReference type="PRINTS" id="PR00186">
    <property type="entry name" value="HEMERYTHRIN"/>
</dbReference>
<dbReference type="NCBIfam" id="TIGR02481">
    <property type="entry name" value="hemeryth_dom"/>
    <property type="match status" value="1"/>
</dbReference>
<sequence length="146" mass="16449">MTSADSQFGLGYSAAPSRTSVTMPGHAIPKPFKWNPEFEVFYAQLDKEHQGLFDGIAAVDGAKGDAGKLKELIHLVEKHFRNEEKAMDTANYECKAHKDMHAGFEKELAGLPNPVQQKHTDFAMDWLVQHLKDTDFKYKGKLKLDK</sequence>
<dbReference type="Gene3D" id="1.20.120.50">
    <property type="entry name" value="Hemerythrin-like"/>
    <property type="match status" value="1"/>
</dbReference>
<organism evidence="5">
    <name type="scientific">Arichlidon gathofi</name>
    <dbReference type="NCBI Taxonomy" id="1964502"/>
    <lineage>
        <taxon>Eukaryota</taxon>
        <taxon>Metazoa</taxon>
        <taxon>Spiralia</taxon>
        <taxon>Lophotrochozoa</taxon>
        <taxon>Annelida</taxon>
        <taxon>Polychaeta</taxon>
        <taxon>Errantia</taxon>
        <taxon>Phyllodocida</taxon>
        <taxon>Chrysopetalidae</taxon>
        <taxon>Arichlidon</taxon>
    </lineage>
</organism>
<evidence type="ECO:0000256" key="3">
    <source>
        <dbReference type="ARBA" id="ARBA00023004"/>
    </source>
</evidence>
<evidence type="ECO:0000256" key="2">
    <source>
        <dbReference type="ARBA" id="ARBA00022723"/>
    </source>
</evidence>
<dbReference type="CDD" id="cd12107">
    <property type="entry name" value="Hemerythrin"/>
    <property type="match status" value="1"/>
</dbReference>
<accession>A0A1S6QCE8</accession>
<evidence type="ECO:0000256" key="1">
    <source>
        <dbReference type="ARBA" id="ARBA00010587"/>
    </source>
</evidence>
<keyword evidence="2" id="KW-0479">Metal-binding</keyword>
<dbReference type="InterPro" id="IPR050669">
    <property type="entry name" value="Hemerythrin"/>
</dbReference>
<dbReference type="PANTHER" id="PTHR37164">
    <property type="entry name" value="BACTERIOHEMERYTHRIN"/>
    <property type="match status" value="1"/>
</dbReference>
<dbReference type="AlphaFoldDB" id="A0A1S6QCE8"/>
<feature type="domain" description="Hemerythrin-like" evidence="4">
    <location>
        <begin position="42"/>
        <end position="141"/>
    </location>
</feature>
<evidence type="ECO:0000259" key="4">
    <source>
        <dbReference type="Pfam" id="PF01814"/>
    </source>
</evidence>
<dbReference type="EMBL" id="KY007291">
    <property type="protein sequence ID" value="AQV13589.1"/>
    <property type="molecule type" value="mRNA"/>
</dbReference>
<dbReference type="InterPro" id="IPR035938">
    <property type="entry name" value="Hemerythrin-like_sf"/>
</dbReference>
<dbReference type="Pfam" id="PF01814">
    <property type="entry name" value="Hemerythrin"/>
    <property type="match status" value="1"/>
</dbReference>
<reference evidence="5" key="1">
    <citation type="submission" date="2016-10" db="EMBL/GenBank/DDBJ databases">
        <title>Discovery and evolution of novel hemerythrin genes in annelid worms.</title>
        <authorList>
            <person name="Costa-Paiva E.M."/>
            <person name="Whelan N.V."/>
            <person name="Waits D.S."/>
            <person name="Santos S."/>
            <person name="Schrago C.G."/>
            <person name="Halanych K.M."/>
        </authorList>
    </citation>
    <scope>NUCLEOTIDE SEQUENCE</scope>
</reference>
<dbReference type="NCBIfam" id="TIGR00058">
    <property type="entry name" value="Hemerythrin"/>
    <property type="match status" value="1"/>
</dbReference>
<keyword evidence="3" id="KW-0408">Iron</keyword>